<gene>
    <name evidence="8" type="primary">purL</name>
</gene>
<feature type="binding site" evidence="8">
    <location>
        <position position="109"/>
    </location>
    <ligand>
        <name>substrate</name>
    </ligand>
</feature>
<dbReference type="SUPFAM" id="SSF55326">
    <property type="entry name" value="PurM N-terminal domain-like"/>
    <property type="match status" value="2"/>
</dbReference>
<evidence type="ECO:0000259" key="10">
    <source>
        <dbReference type="Pfam" id="PF02769"/>
    </source>
</evidence>
<comment type="caution">
    <text evidence="8">Lacks conserved residue(s) required for the propagation of feature annotation.</text>
</comment>
<dbReference type="Pfam" id="PF00586">
    <property type="entry name" value="AIRS"/>
    <property type="match status" value="2"/>
</dbReference>
<evidence type="ECO:0000256" key="6">
    <source>
        <dbReference type="ARBA" id="ARBA00022840"/>
    </source>
</evidence>
<evidence type="ECO:0000256" key="2">
    <source>
        <dbReference type="ARBA" id="ARBA00022598"/>
    </source>
</evidence>
<comment type="similarity">
    <text evidence="8">Belongs to the FGAMS family.</text>
</comment>
<dbReference type="Pfam" id="PF02769">
    <property type="entry name" value="AIRS_C"/>
    <property type="match status" value="2"/>
</dbReference>
<evidence type="ECO:0000256" key="7">
    <source>
        <dbReference type="ARBA" id="ARBA00022842"/>
    </source>
</evidence>
<protein>
    <recommendedName>
        <fullName evidence="8">Phosphoribosylformylglycinamidine synthase subunit PurL</fullName>
        <shortName evidence="8">FGAM synthase</shortName>
        <ecNumber evidence="8">6.3.5.3</ecNumber>
    </recommendedName>
    <alternativeName>
        <fullName evidence="8">Formylglycinamide ribonucleotide amidotransferase subunit II</fullName>
        <shortName evidence="8">FGAR amidotransferase II</shortName>
        <shortName evidence="8">FGAR-AT II</shortName>
    </alternativeName>
    <alternativeName>
        <fullName evidence="8">Glutamine amidotransferase PurL</fullName>
    </alternativeName>
    <alternativeName>
        <fullName evidence="8">Phosphoribosylformylglycinamidine synthase subunit II</fullName>
    </alternativeName>
</protein>
<keyword evidence="3 8" id="KW-0479">Metal-binding</keyword>
<dbReference type="UniPathway" id="UPA00074">
    <property type="reaction ID" value="UER00128"/>
</dbReference>
<evidence type="ECO:0000256" key="3">
    <source>
        <dbReference type="ARBA" id="ARBA00022723"/>
    </source>
</evidence>
<dbReference type="CDD" id="cd02204">
    <property type="entry name" value="PurL_repeat2"/>
    <property type="match status" value="1"/>
</dbReference>
<name>B3V643_9ARCH</name>
<feature type="active site" description="Proton acceptor" evidence="8">
    <location>
        <position position="88"/>
    </location>
</feature>
<dbReference type="PANTHER" id="PTHR43555">
    <property type="entry name" value="PHOSPHORIBOSYLFORMYLGLYCINAMIDINE SYNTHASE SUBUNIT PURL"/>
    <property type="match status" value="1"/>
</dbReference>
<dbReference type="EC" id="6.3.5.3" evidence="8"/>
<comment type="subunit">
    <text evidence="8">Monomer. Part of the FGAM synthase complex composed of 1 PurL, 1 PurQ and 2 PurS subunits.</text>
</comment>
<dbReference type="PIRSF" id="PIRSF001587">
    <property type="entry name" value="FGAM_synthase_II"/>
    <property type="match status" value="1"/>
</dbReference>
<dbReference type="InterPro" id="IPR016188">
    <property type="entry name" value="PurM-like_N"/>
</dbReference>
<sequence>MSKTKFAEHSLTENELAYIDKSLNRQPNFVELSMLDAQWSEHCSYKSSKSLLTLLPTKGKRVLLGPGYEAGVLDVDNGQILTLHIESHNHPSAIDPYGGAATGVGGVLRDILSIGTRPLAVLDSLRFGKLDNPNNKWLLRNVVRGIADYGNCVGIPTVGGEVAFDSCFDTNCLVDVVCVGVGKRKNLVFSEAKNPGDVLILLGGKTGRDGIHGSSFASKDLDNMDSDRSAVQIPDPFTKKLIIEATLDALSTGFVSGLKDLGGGGLACALSEVSDKGNTGVEVDLNRILLRESNMDPSDVLISESQERMLFIVKNGHETEISNAFAKYDLPYSIIGKVTDTRHVIVRHNDTVIADLPTDLIANAPLLNWPKTKPLYLNSVSNSKPDLPSNIKETILRILSSPSLASKSWIFSQYDHEVGTNTVVKPGESGASVLRISKDKFIAISVDGNPSHCFLDPYNGAAGVVAESMRNIISVGAEPIAMLDHLQFGNPSNSEVFWTFNETIKAISDFCSYIDLPCVGGKVSFYNENVKTNKPIKPTPVISVAGLIKGSNNIRTRKINELYPLIVLIGETFDELGGSEYYSIMNCSGLVPKLNFEIEKNTQKLVRDAIKVKLLGAVNDCSKGGFIHSLSQMCMVGNVGVTVDMSKILTSCKRWDDVLFSESHSRFITTIKPEHYNNLLNISRNYNIPISVIGNVGGNELRIMDNNDLIFSSDVNYLSDFVYSSISKLMDDGI</sequence>
<dbReference type="FunFam" id="3.30.1330.10:FF:000004">
    <property type="entry name" value="Phosphoribosylformylglycinamidine synthase subunit PurL"/>
    <property type="match status" value="1"/>
</dbReference>
<dbReference type="NCBIfam" id="NF002290">
    <property type="entry name" value="PRK01213.1"/>
    <property type="match status" value="1"/>
</dbReference>
<keyword evidence="1 8" id="KW-0963">Cytoplasm</keyword>
<dbReference type="InterPro" id="IPR041609">
    <property type="entry name" value="PurL_linker"/>
</dbReference>
<dbReference type="PANTHER" id="PTHR43555:SF1">
    <property type="entry name" value="PHOSPHORIBOSYLFORMYLGLYCINAMIDINE SYNTHASE SUBUNIT PURL"/>
    <property type="match status" value="1"/>
</dbReference>
<dbReference type="GO" id="GO:0005524">
    <property type="term" value="F:ATP binding"/>
    <property type="evidence" value="ECO:0007669"/>
    <property type="project" value="UniProtKB-UniRule"/>
</dbReference>
<evidence type="ECO:0000259" key="9">
    <source>
        <dbReference type="Pfam" id="PF00586"/>
    </source>
</evidence>
<evidence type="ECO:0000256" key="4">
    <source>
        <dbReference type="ARBA" id="ARBA00022741"/>
    </source>
</evidence>
<reference evidence="12" key="1">
    <citation type="journal article" date="2008" name="ISME J.">
        <title>Hindsight in the relative abundance, metabolic potential and genome dynamics of uncultivated marine archaea from comparative metagenomic analyses of bathypelagic plankton of different oceanic regions.</title>
        <authorList>
            <person name="Martin-Cuadrado A.B."/>
            <person name="Rodriguez-Valera F."/>
            <person name="Moreira D."/>
            <person name="Alba J.C."/>
            <person name="Ivars-Martinez E."/>
            <person name="Henn M.R."/>
            <person name="Talla E."/>
            <person name="Lopez-Garcia P."/>
        </authorList>
    </citation>
    <scope>NUCLEOTIDE SEQUENCE</scope>
</reference>
<keyword evidence="5 8" id="KW-0658">Purine biosynthesis</keyword>
<organism evidence="12">
    <name type="scientific">uncultured marine crenarchaeote KM3-153-F8</name>
    <dbReference type="NCBI Taxonomy" id="526665"/>
    <lineage>
        <taxon>Archaea</taxon>
        <taxon>Nitrososphaerota</taxon>
        <taxon>Nitrososphaeria</taxon>
        <taxon>Nitrosopumilales</taxon>
        <taxon>environmental samples</taxon>
    </lineage>
</organism>
<proteinExistence type="inferred from homology"/>
<feature type="active site" evidence="8">
    <location>
        <position position="42"/>
    </location>
</feature>
<dbReference type="InterPro" id="IPR010074">
    <property type="entry name" value="PRibForGlyAmidine_synth_PurL"/>
</dbReference>
<evidence type="ECO:0000313" key="12">
    <source>
        <dbReference type="EMBL" id="ACF09767.1"/>
    </source>
</evidence>
<dbReference type="GO" id="GO:0006189">
    <property type="term" value="P:'de novo' IMP biosynthetic process"/>
    <property type="evidence" value="ECO:0007669"/>
    <property type="project" value="UniProtKB-UniRule"/>
</dbReference>
<dbReference type="AlphaFoldDB" id="B3V643"/>
<dbReference type="EMBL" id="EU686631">
    <property type="protein sequence ID" value="ACF09767.1"/>
    <property type="molecule type" value="Genomic_DNA"/>
</dbReference>
<dbReference type="NCBIfam" id="TIGR01736">
    <property type="entry name" value="FGAM_synth_II"/>
    <property type="match status" value="1"/>
</dbReference>
<dbReference type="HAMAP" id="MF_00420">
    <property type="entry name" value="PurL_2"/>
    <property type="match status" value="1"/>
</dbReference>
<dbReference type="Gene3D" id="3.30.1330.10">
    <property type="entry name" value="PurM-like, N-terminal domain"/>
    <property type="match status" value="2"/>
</dbReference>
<feature type="binding site" evidence="8">
    <location>
        <position position="521"/>
    </location>
    <ligand>
        <name>ATP</name>
        <dbReference type="ChEBI" id="CHEBI:30616"/>
    </ligand>
</feature>
<dbReference type="Pfam" id="PF18072">
    <property type="entry name" value="FGAR-AT_linker"/>
    <property type="match status" value="1"/>
</dbReference>
<feature type="binding site" evidence="8">
    <location>
        <position position="524"/>
    </location>
    <ligand>
        <name>substrate</name>
    </ligand>
</feature>
<dbReference type="InterPro" id="IPR036921">
    <property type="entry name" value="PurM-like_N_sf"/>
</dbReference>
<keyword evidence="4 8" id="KW-0547">Nucleotide-binding</keyword>
<dbReference type="Gene3D" id="3.90.650.10">
    <property type="entry name" value="PurM-like C-terminal domain"/>
    <property type="match status" value="2"/>
</dbReference>
<feature type="domain" description="PurM-like C-terminal" evidence="10">
    <location>
        <begin position="566"/>
        <end position="699"/>
    </location>
</feature>
<dbReference type="InterPro" id="IPR036676">
    <property type="entry name" value="PurM-like_C_sf"/>
</dbReference>
<feature type="domain" description="PurM-like C-terminal" evidence="10">
    <location>
        <begin position="195"/>
        <end position="348"/>
    </location>
</feature>
<keyword evidence="2 8" id="KW-0436">Ligase</keyword>
<comment type="subcellular location">
    <subcellularLocation>
        <location evidence="8">Cytoplasm</location>
    </subcellularLocation>
</comment>
<feature type="binding site" evidence="8">
    <location>
        <position position="110"/>
    </location>
    <ligand>
        <name>Mg(2+)</name>
        <dbReference type="ChEBI" id="CHEBI:18420"/>
        <label>2</label>
    </ligand>
</feature>
<feature type="domain" description="PurM-like N-terminal" evidence="9">
    <location>
        <begin position="431"/>
        <end position="548"/>
    </location>
</feature>
<dbReference type="SUPFAM" id="SSF56042">
    <property type="entry name" value="PurM C-terminal domain-like"/>
    <property type="match status" value="2"/>
</dbReference>
<reference evidence="12" key="2">
    <citation type="submission" date="2008-08" db="EMBL/GenBank/DDBJ databases">
        <authorList>
            <person name="Martin-Cuadrado A.-B."/>
            <person name="Rodriguez-Valera F."/>
            <person name="Moreira D."/>
            <person name="Alba J.-C."/>
            <person name="Ivars-Martinez E."/>
            <person name="Henn M.R."/>
            <person name="Talla E."/>
            <person name="Lopez-Garcia P."/>
        </authorList>
    </citation>
    <scope>NUCLEOTIDE SEQUENCE</scope>
</reference>
<dbReference type="GO" id="GO:0000287">
    <property type="term" value="F:magnesium ion binding"/>
    <property type="evidence" value="ECO:0007669"/>
    <property type="project" value="UniProtKB-UniRule"/>
</dbReference>
<feature type="binding site" evidence="8">
    <location>
        <position position="45"/>
    </location>
    <ligand>
        <name>ATP</name>
        <dbReference type="ChEBI" id="CHEBI:30616"/>
    </ligand>
</feature>
<comment type="catalytic activity">
    <reaction evidence="8">
        <text>N(2)-formyl-N(1)-(5-phospho-beta-D-ribosyl)glycinamide + L-glutamine + ATP + H2O = 2-formamido-N(1)-(5-O-phospho-beta-D-ribosyl)acetamidine + L-glutamate + ADP + phosphate + H(+)</text>
        <dbReference type="Rhea" id="RHEA:17129"/>
        <dbReference type="ChEBI" id="CHEBI:15377"/>
        <dbReference type="ChEBI" id="CHEBI:15378"/>
        <dbReference type="ChEBI" id="CHEBI:29985"/>
        <dbReference type="ChEBI" id="CHEBI:30616"/>
        <dbReference type="ChEBI" id="CHEBI:43474"/>
        <dbReference type="ChEBI" id="CHEBI:58359"/>
        <dbReference type="ChEBI" id="CHEBI:147286"/>
        <dbReference type="ChEBI" id="CHEBI:147287"/>
        <dbReference type="ChEBI" id="CHEBI:456216"/>
        <dbReference type="EC" id="6.3.5.3"/>
    </reaction>
</comment>
<feature type="binding site" evidence="8">
    <location>
        <position position="484"/>
    </location>
    <ligand>
        <name>ATP</name>
        <dbReference type="ChEBI" id="CHEBI:30616"/>
    </ligand>
</feature>
<feature type="binding site" evidence="8">
    <location>
        <position position="86"/>
    </location>
    <ligand>
        <name>Mg(2+)</name>
        <dbReference type="ChEBI" id="CHEBI:18420"/>
        <label>1</label>
    </ligand>
</feature>
<dbReference type="GO" id="GO:0004642">
    <property type="term" value="F:phosphoribosylformylglycinamidine synthase activity"/>
    <property type="evidence" value="ECO:0007669"/>
    <property type="project" value="UniProtKB-UniRule"/>
</dbReference>
<keyword evidence="7 8" id="KW-0460">Magnesium</keyword>
<comment type="function">
    <text evidence="8">Part of the phosphoribosylformylglycinamidine synthase complex involved in the purines biosynthetic pathway. Catalyzes the ATP-dependent conversion of formylglycinamide ribonucleotide (FGAR) and glutamine to yield formylglycinamidine ribonucleotide (FGAM) and glutamate. The FGAM synthase complex is composed of three subunits. PurQ produces an ammonia molecule by converting glutamine to glutamate. PurL transfers the ammonia molecule to FGAR to form FGAM in an ATP-dependent manner. PurS interacts with PurQ and PurL and is thought to assist in the transfer of the ammonia molecule from PurQ to PurL.</text>
</comment>
<dbReference type="GO" id="GO:0005737">
    <property type="term" value="C:cytoplasm"/>
    <property type="evidence" value="ECO:0007669"/>
    <property type="project" value="UniProtKB-SubCell"/>
</dbReference>
<feature type="domain" description="PurM-like N-terminal" evidence="9">
    <location>
        <begin position="69"/>
        <end position="181"/>
    </location>
</feature>
<dbReference type="CDD" id="cd02203">
    <property type="entry name" value="PurL_repeat1"/>
    <property type="match status" value="1"/>
</dbReference>
<feature type="binding site" evidence="8">
    <location>
        <position position="260"/>
    </location>
    <ligand>
        <name>Mg(2+)</name>
        <dbReference type="ChEBI" id="CHEBI:18420"/>
        <label>2</label>
    </ligand>
</feature>
<feature type="binding site" evidence="8">
    <location>
        <begin position="87"/>
        <end position="90"/>
    </location>
    <ligand>
        <name>substrate</name>
    </ligand>
</feature>
<evidence type="ECO:0000259" key="11">
    <source>
        <dbReference type="Pfam" id="PF18072"/>
    </source>
</evidence>
<feature type="domain" description="Phosphoribosylformylglycinamidine synthase linker" evidence="11">
    <location>
        <begin position="8"/>
        <end position="46"/>
    </location>
</feature>
<feature type="binding site" evidence="8">
    <location>
        <position position="232"/>
    </location>
    <ligand>
        <name>substrate</name>
    </ligand>
</feature>
<comment type="pathway">
    <text evidence="8">Purine metabolism; IMP biosynthesis via de novo pathway; 5-amino-1-(5-phospho-D-ribosyl)imidazole from N(2)-formyl-N(1)-(5-phospho-D-ribosyl)glycinamide: step 1/2.</text>
</comment>
<dbReference type="InterPro" id="IPR010918">
    <property type="entry name" value="PurM-like_C_dom"/>
</dbReference>
<evidence type="ECO:0000256" key="8">
    <source>
        <dbReference type="HAMAP-Rule" id="MF_00420"/>
    </source>
</evidence>
<evidence type="ECO:0000256" key="5">
    <source>
        <dbReference type="ARBA" id="ARBA00022755"/>
    </source>
</evidence>
<evidence type="ECO:0000256" key="1">
    <source>
        <dbReference type="ARBA" id="ARBA00022490"/>
    </source>
</evidence>
<keyword evidence="6 8" id="KW-0067">ATP-binding</keyword>
<feature type="binding site" evidence="8">
    <location>
        <begin position="304"/>
        <end position="306"/>
    </location>
    <ligand>
        <name>substrate</name>
    </ligand>
</feature>
<accession>B3V643</accession>